<evidence type="ECO:0000256" key="3">
    <source>
        <dbReference type="HAMAP-Rule" id="MF_01384"/>
    </source>
</evidence>
<dbReference type="GO" id="GO:0016151">
    <property type="term" value="F:nickel cation binding"/>
    <property type="evidence" value="ECO:0007669"/>
    <property type="project" value="UniProtKB-UniRule"/>
</dbReference>
<dbReference type="EMBL" id="FCOL02000009">
    <property type="protein sequence ID" value="SAL48106.1"/>
    <property type="molecule type" value="Genomic_DNA"/>
</dbReference>
<comment type="subunit">
    <text evidence="3">UreD, UreF and UreG form a complex that acts as a GTP-hydrolysis-dependent molecular chaperone, activating the urease apoprotein by helping to assemble the nickel containing metallocenter of UreC. The UreE protein probably delivers the nickel.</text>
</comment>
<comment type="subcellular location">
    <subcellularLocation>
        <location evidence="3">Cytoplasm</location>
    </subcellularLocation>
</comment>
<accession>A0A158HUW0</accession>
<dbReference type="RefSeq" id="WP_087656285.1">
    <property type="nucleotide sequence ID" value="NZ_FCOL02000009.1"/>
</dbReference>
<dbReference type="Proteomes" id="UP000054925">
    <property type="component" value="Unassembled WGS sequence"/>
</dbReference>
<dbReference type="InterPro" id="IPR002669">
    <property type="entry name" value="UreD"/>
</dbReference>
<dbReference type="AlphaFoldDB" id="A0A158HUW0"/>
<keyword evidence="3" id="KW-0996">Nickel insertion</keyword>
<dbReference type="GO" id="GO:0005737">
    <property type="term" value="C:cytoplasm"/>
    <property type="evidence" value="ECO:0007669"/>
    <property type="project" value="UniProtKB-SubCell"/>
</dbReference>
<comment type="similarity">
    <text evidence="1 3">Belongs to the UreD family.</text>
</comment>
<gene>
    <name evidence="3" type="primary">ureD</name>
    <name evidence="4" type="ORF">AWB67_02156</name>
</gene>
<keyword evidence="3" id="KW-0963">Cytoplasm</keyword>
<sequence length="287" mass="31310">MHHAPHAALTPADEWHGRLELGFTRQHARTVLTHRRHEGPLRLQRPLYPEGDATCHAVIVHPPGGVAGGDRLAIDIDLAAQTHAVITTPGATKWYKSNGKLATQRIDIRGGAGAKLDWLPQNNIVFESSNVELAFTLTLDDDATAIGWDAMQLGRQSSGERWSDGRLAATSSIRTSDGRLRWFERAHLSADDPLRDAPQGLASFPAYGTLWAIGPTCDDALAESLTAHLPFDDTLRAAASCVAPGVLIVRAVSRSMEPLQRALTDCWMQLRPLVHGIDAKPLRLWTT</sequence>
<dbReference type="PANTHER" id="PTHR33643">
    <property type="entry name" value="UREASE ACCESSORY PROTEIN D"/>
    <property type="match status" value="1"/>
</dbReference>
<evidence type="ECO:0000313" key="4">
    <source>
        <dbReference type="EMBL" id="SAL48106.1"/>
    </source>
</evidence>
<evidence type="ECO:0000313" key="5">
    <source>
        <dbReference type="Proteomes" id="UP000054925"/>
    </source>
</evidence>
<dbReference type="Pfam" id="PF01774">
    <property type="entry name" value="UreD"/>
    <property type="match status" value="1"/>
</dbReference>
<dbReference type="HAMAP" id="MF_01384">
    <property type="entry name" value="UreD"/>
    <property type="match status" value="1"/>
</dbReference>
<keyword evidence="5" id="KW-1185">Reference proteome</keyword>
<keyword evidence="2 3" id="KW-0143">Chaperone</keyword>
<proteinExistence type="inferred from homology"/>
<dbReference type="OrthoDB" id="9798842at2"/>
<organism evidence="4 5">
    <name type="scientific">Caballeronia terrestris</name>
    <dbReference type="NCBI Taxonomy" id="1226301"/>
    <lineage>
        <taxon>Bacteria</taxon>
        <taxon>Pseudomonadati</taxon>
        <taxon>Pseudomonadota</taxon>
        <taxon>Betaproteobacteria</taxon>
        <taxon>Burkholderiales</taxon>
        <taxon>Burkholderiaceae</taxon>
        <taxon>Caballeronia</taxon>
    </lineage>
</organism>
<evidence type="ECO:0000256" key="2">
    <source>
        <dbReference type="ARBA" id="ARBA00023186"/>
    </source>
</evidence>
<protein>
    <recommendedName>
        <fullName evidence="3">Urease accessory protein UreD</fullName>
    </recommendedName>
</protein>
<evidence type="ECO:0000256" key="1">
    <source>
        <dbReference type="ARBA" id="ARBA00007177"/>
    </source>
</evidence>
<comment type="function">
    <text evidence="3">Required for maturation of urease via the functional incorporation of the urease nickel metallocenter.</text>
</comment>
<dbReference type="PANTHER" id="PTHR33643:SF1">
    <property type="entry name" value="UREASE ACCESSORY PROTEIN D"/>
    <property type="match status" value="1"/>
</dbReference>
<reference evidence="4" key="1">
    <citation type="submission" date="2016-01" db="EMBL/GenBank/DDBJ databases">
        <authorList>
            <person name="Peeters C."/>
        </authorList>
    </citation>
    <scope>NUCLEOTIDE SEQUENCE [LARGE SCALE GENOMIC DNA]</scope>
    <source>
        <strain evidence="4">LMG 22937</strain>
    </source>
</reference>
<name>A0A158HUW0_9BURK</name>
<comment type="caution">
    <text evidence="4">The sequence shown here is derived from an EMBL/GenBank/DDBJ whole genome shotgun (WGS) entry which is preliminary data.</text>
</comment>